<dbReference type="PANTHER" id="PTHR13696">
    <property type="entry name" value="P-LOOP CONTAINING NUCLEOSIDE TRIPHOSPHATE HYDROLASE"/>
    <property type="match status" value="1"/>
</dbReference>
<proteinExistence type="predicted"/>
<dbReference type="InterPro" id="IPR050678">
    <property type="entry name" value="DNA_Partitioning_ATPase"/>
</dbReference>
<dbReference type="PIRSF" id="PIRSF009320">
    <property type="entry name" value="Nuc_binding_HP_1000"/>
    <property type="match status" value="1"/>
</dbReference>
<dbReference type="Proteomes" id="UP000199611">
    <property type="component" value="Unassembled WGS sequence"/>
</dbReference>
<feature type="domain" description="AAA" evidence="1">
    <location>
        <begin position="8"/>
        <end position="178"/>
    </location>
</feature>
<sequence>MAEQKAYVVAVVNQKGGVGKTTTAVNLSVCVAEMGHSVILIDGDPQANASSGLGVRLSSGSRSFLSFLQEDGGLPPLVQPIEKLPFWLLPSHASLASFEWSKHDSVFLLANRMPLLKSRCSYVFIDCPPSLGILTLNALVSADAVIIPIQCEYYALEGLSLLLETIRNVRLRWNPTLTVDGIVFTMFDRRNRLAHQVIREVRRHSPFHTYDPPIPRNVRLSEAPSHGLPVILYDPSCAGSRAYRKLAQAFVEKPRSKK</sequence>
<gene>
    <name evidence="2" type="ORF">SAMN05660836_00507</name>
</gene>
<evidence type="ECO:0000313" key="2">
    <source>
        <dbReference type="EMBL" id="SFM49262.1"/>
    </source>
</evidence>
<organism evidence="2 3">
    <name type="scientific">Thermodesulforhabdus norvegica</name>
    <dbReference type="NCBI Taxonomy" id="39841"/>
    <lineage>
        <taxon>Bacteria</taxon>
        <taxon>Pseudomonadati</taxon>
        <taxon>Thermodesulfobacteriota</taxon>
        <taxon>Syntrophobacteria</taxon>
        <taxon>Syntrophobacterales</taxon>
        <taxon>Thermodesulforhabdaceae</taxon>
        <taxon>Thermodesulforhabdus</taxon>
    </lineage>
</organism>
<evidence type="ECO:0000313" key="3">
    <source>
        <dbReference type="Proteomes" id="UP000199611"/>
    </source>
</evidence>
<accession>A0A1I4RAG1</accession>
<dbReference type="AlphaFoldDB" id="A0A1I4RAG1"/>
<reference evidence="3" key="1">
    <citation type="submission" date="2016-10" db="EMBL/GenBank/DDBJ databases">
        <authorList>
            <person name="Varghese N."/>
            <person name="Submissions S."/>
        </authorList>
    </citation>
    <scope>NUCLEOTIDE SEQUENCE [LARGE SCALE GENOMIC DNA]</scope>
    <source>
        <strain evidence="3">DSM 9990</strain>
    </source>
</reference>
<dbReference type="InterPro" id="IPR025669">
    <property type="entry name" value="AAA_dom"/>
</dbReference>
<dbReference type="FunFam" id="3.40.50.300:FF:000285">
    <property type="entry name" value="Sporulation initiation inhibitor Soj"/>
    <property type="match status" value="1"/>
</dbReference>
<dbReference type="CDD" id="cd02042">
    <property type="entry name" value="ParAB_family"/>
    <property type="match status" value="1"/>
</dbReference>
<dbReference type="Gene3D" id="3.40.50.300">
    <property type="entry name" value="P-loop containing nucleotide triphosphate hydrolases"/>
    <property type="match status" value="1"/>
</dbReference>
<dbReference type="SUPFAM" id="SSF52540">
    <property type="entry name" value="P-loop containing nucleoside triphosphate hydrolases"/>
    <property type="match status" value="1"/>
</dbReference>
<dbReference type="OrthoDB" id="9815116at2"/>
<protein>
    <submittedName>
        <fullName evidence="2">Chromosome segregation ATPase</fullName>
    </submittedName>
</protein>
<dbReference type="InterPro" id="IPR027417">
    <property type="entry name" value="P-loop_NTPase"/>
</dbReference>
<evidence type="ECO:0000259" key="1">
    <source>
        <dbReference type="Pfam" id="PF13614"/>
    </source>
</evidence>
<dbReference type="Pfam" id="PF13614">
    <property type="entry name" value="AAA_31"/>
    <property type="match status" value="1"/>
</dbReference>
<dbReference type="RefSeq" id="WP_093393226.1">
    <property type="nucleotide sequence ID" value="NZ_FOUU01000001.1"/>
</dbReference>
<dbReference type="PANTHER" id="PTHR13696:SF52">
    <property type="entry name" value="PARA FAMILY PROTEIN CT_582"/>
    <property type="match status" value="1"/>
</dbReference>
<dbReference type="STRING" id="39841.SAMN05660836_00507"/>
<keyword evidence="3" id="KW-1185">Reference proteome</keyword>
<dbReference type="EMBL" id="FOUU01000001">
    <property type="protein sequence ID" value="SFM49262.1"/>
    <property type="molecule type" value="Genomic_DNA"/>
</dbReference>
<name>A0A1I4RAG1_9BACT</name>